<protein>
    <submittedName>
        <fullName evidence="2">Uncharacterized protein</fullName>
    </submittedName>
</protein>
<evidence type="ECO:0000256" key="1">
    <source>
        <dbReference type="SAM" id="Coils"/>
    </source>
</evidence>
<gene>
    <name evidence="2" type="ORF">Hyperionvirus10_62</name>
</gene>
<dbReference type="EMBL" id="MK072392">
    <property type="protein sequence ID" value="AYV83726.1"/>
    <property type="molecule type" value="Genomic_DNA"/>
</dbReference>
<name>A0A3G5A8X3_9VIRU</name>
<proteinExistence type="predicted"/>
<accession>A0A3G5A8X3</accession>
<sequence length="131" mass="15153">MPMNSFAKGLKAQMDEGKKINLRSYAECEINLANHDYKERMSDPDAKDSLTIALNHLVKSNCKGEAVKERVIDYLGFFVKEYHGEKKEMNQELERVVNLNLAQGAELRKARETILKLQLEINDLRTKVLEW</sequence>
<keyword evidence="1" id="KW-0175">Coiled coil</keyword>
<reference evidence="2" key="1">
    <citation type="submission" date="2018-10" db="EMBL/GenBank/DDBJ databases">
        <title>Hidden diversity of soil giant viruses.</title>
        <authorList>
            <person name="Schulz F."/>
            <person name="Alteio L."/>
            <person name="Goudeau D."/>
            <person name="Ryan E.M."/>
            <person name="Malmstrom R.R."/>
            <person name="Blanchard J."/>
            <person name="Woyke T."/>
        </authorList>
    </citation>
    <scope>NUCLEOTIDE SEQUENCE</scope>
    <source>
        <strain evidence="2">HYV1</strain>
    </source>
</reference>
<evidence type="ECO:0000313" key="2">
    <source>
        <dbReference type="EMBL" id="AYV83726.1"/>
    </source>
</evidence>
<organism evidence="2">
    <name type="scientific">Hyperionvirus sp</name>
    <dbReference type="NCBI Taxonomy" id="2487770"/>
    <lineage>
        <taxon>Viruses</taxon>
        <taxon>Varidnaviria</taxon>
        <taxon>Bamfordvirae</taxon>
        <taxon>Nucleocytoviricota</taxon>
        <taxon>Megaviricetes</taxon>
        <taxon>Imitervirales</taxon>
        <taxon>Mimiviridae</taxon>
        <taxon>Klosneuvirinae</taxon>
    </lineage>
</organism>
<feature type="coiled-coil region" evidence="1">
    <location>
        <begin position="79"/>
        <end position="127"/>
    </location>
</feature>